<dbReference type="InterPro" id="IPR000620">
    <property type="entry name" value="EamA_dom"/>
</dbReference>
<feature type="transmembrane region" description="Helical" evidence="6">
    <location>
        <begin position="147"/>
        <end position="169"/>
    </location>
</feature>
<protein>
    <submittedName>
        <fullName evidence="10">Membrane protein</fullName>
    </submittedName>
    <submittedName>
        <fullName evidence="8 9">Transporter</fullName>
    </submittedName>
</protein>
<dbReference type="AlphaFoldDB" id="A0A252AUK6"/>
<comment type="subcellular location">
    <subcellularLocation>
        <location evidence="1">Membrane</location>
        <topology evidence="1">Multi-pass membrane protein</topology>
    </subcellularLocation>
</comment>
<feature type="transmembrane region" description="Helical" evidence="6">
    <location>
        <begin position="207"/>
        <end position="227"/>
    </location>
</feature>
<feature type="transmembrane region" description="Helical" evidence="6">
    <location>
        <begin position="117"/>
        <end position="141"/>
    </location>
</feature>
<dbReference type="Pfam" id="PF00892">
    <property type="entry name" value="EamA"/>
    <property type="match status" value="2"/>
</dbReference>
<accession>A0A252AUK6</accession>
<keyword evidence="4 6" id="KW-1133">Transmembrane helix</keyword>
<dbReference type="EMBL" id="JOPA01000018">
    <property type="protein sequence ID" value="OUI94019.1"/>
    <property type="molecule type" value="Genomic_DNA"/>
</dbReference>
<name>A0A252AUK6_9PROT</name>
<evidence type="ECO:0000313" key="9">
    <source>
        <dbReference type="EMBL" id="GEN04086.1"/>
    </source>
</evidence>
<evidence type="ECO:0000256" key="3">
    <source>
        <dbReference type="ARBA" id="ARBA00022692"/>
    </source>
</evidence>
<keyword evidence="3 6" id="KW-0812">Transmembrane</keyword>
<comment type="caution">
    <text evidence="10">The sequence shown here is derived from an EMBL/GenBank/DDBJ whole genome shotgun (WGS) entry which is preliminary data.</text>
</comment>
<dbReference type="Proteomes" id="UP000321104">
    <property type="component" value="Unassembled WGS sequence"/>
</dbReference>
<dbReference type="Proteomes" id="UP000032673">
    <property type="component" value="Unassembled WGS sequence"/>
</dbReference>
<feature type="transmembrane region" description="Helical" evidence="6">
    <location>
        <begin position="87"/>
        <end position="105"/>
    </location>
</feature>
<feature type="transmembrane region" description="Helical" evidence="6">
    <location>
        <begin position="263"/>
        <end position="284"/>
    </location>
</feature>
<feature type="domain" description="EamA" evidence="7">
    <location>
        <begin position="146"/>
        <end position="280"/>
    </location>
</feature>
<organism evidence="10 12">
    <name type="scientific">Acetobacter indonesiensis</name>
    <dbReference type="NCBI Taxonomy" id="104101"/>
    <lineage>
        <taxon>Bacteria</taxon>
        <taxon>Pseudomonadati</taxon>
        <taxon>Pseudomonadota</taxon>
        <taxon>Alphaproteobacteria</taxon>
        <taxon>Acetobacterales</taxon>
        <taxon>Acetobacteraceae</taxon>
        <taxon>Acetobacter</taxon>
    </lineage>
</organism>
<dbReference type="PANTHER" id="PTHR32322">
    <property type="entry name" value="INNER MEMBRANE TRANSPORTER"/>
    <property type="match status" value="1"/>
</dbReference>
<dbReference type="Proteomes" id="UP000194641">
    <property type="component" value="Unassembled WGS sequence"/>
</dbReference>
<evidence type="ECO:0000256" key="4">
    <source>
        <dbReference type="ARBA" id="ARBA00022989"/>
    </source>
</evidence>
<dbReference type="EMBL" id="BJXQ01000012">
    <property type="protein sequence ID" value="GEN04086.1"/>
    <property type="molecule type" value="Genomic_DNA"/>
</dbReference>
<feature type="transmembrane region" description="Helical" evidence="6">
    <location>
        <begin position="62"/>
        <end position="81"/>
    </location>
</feature>
<dbReference type="InterPro" id="IPR037185">
    <property type="entry name" value="EmrE-like"/>
</dbReference>
<keyword evidence="11" id="KW-1185">Reference proteome</keyword>
<reference evidence="10" key="3">
    <citation type="submission" date="2014-06" db="EMBL/GenBank/DDBJ databases">
        <authorList>
            <person name="Ju J."/>
            <person name="Zhang J."/>
        </authorList>
    </citation>
    <scope>NUCLEOTIDE SEQUENCE [LARGE SCALE GENOMIC DNA]</scope>
    <source>
        <strain evidence="10">DmL_051</strain>
    </source>
</reference>
<reference evidence="12" key="2">
    <citation type="submission" date="2014-06" db="EMBL/GenBank/DDBJ databases">
        <authorList>
            <person name="Winans N.J."/>
            <person name="Newell P.D."/>
            <person name="Douglas A.E."/>
        </authorList>
    </citation>
    <scope>NUCLEOTIDE SEQUENCE [LARGE SCALE GENOMIC DNA]</scope>
</reference>
<dbReference type="SUPFAM" id="SSF103481">
    <property type="entry name" value="Multidrug resistance efflux transporter EmrE"/>
    <property type="match status" value="2"/>
</dbReference>
<evidence type="ECO:0000256" key="5">
    <source>
        <dbReference type="ARBA" id="ARBA00023136"/>
    </source>
</evidence>
<evidence type="ECO:0000313" key="13">
    <source>
        <dbReference type="Proteomes" id="UP000321104"/>
    </source>
</evidence>
<dbReference type="InterPro" id="IPR050638">
    <property type="entry name" value="AA-Vitamin_Transporters"/>
</dbReference>
<evidence type="ECO:0000256" key="1">
    <source>
        <dbReference type="ARBA" id="ARBA00004141"/>
    </source>
</evidence>
<dbReference type="EMBL" id="BAMW01000009">
    <property type="protein sequence ID" value="GAN62578.1"/>
    <property type="molecule type" value="Genomic_DNA"/>
</dbReference>
<evidence type="ECO:0000313" key="11">
    <source>
        <dbReference type="Proteomes" id="UP000032673"/>
    </source>
</evidence>
<feature type="transmembrane region" description="Helical" evidence="6">
    <location>
        <begin position="239"/>
        <end position="257"/>
    </location>
</feature>
<sequence>MAAFLFFAVVLIWGTTWYAIHMQVAVTDANTAIFWRFLVASALLAGWLKLSGKWKAAPRQDIPLLALLGATMFSCNYMFMYRAEQSISSGTVSVVFSLAVIFNMLNQWLFFRIRPALHGVVGGVLAVAGVALMMGVTGASLTEIDGIALALGGTACFSIGNMISRHLLLKGLDLPTVVCRGMMWGCGFTGAWLLLTGHGLAGSWQPGWVASLLYLAVPGSIIGFVAYLRLVHVIGADRAAYTTILSPVVALVISSIAENSVWSASMGAGIALVLVGNLVSFFPWHKLKPRA</sequence>
<dbReference type="PANTHER" id="PTHR32322:SF2">
    <property type="entry name" value="EAMA DOMAIN-CONTAINING PROTEIN"/>
    <property type="match status" value="1"/>
</dbReference>
<evidence type="ECO:0000256" key="6">
    <source>
        <dbReference type="SAM" id="Phobius"/>
    </source>
</evidence>
<reference evidence="8 11" key="1">
    <citation type="submission" date="2012-11" db="EMBL/GenBank/DDBJ databases">
        <title>Whole genome sequence of Acetobacter indonesiensis 5H-1.</title>
        <authorList>
            <person name="Azuma Y."/>
            <person name="Higashiura N."/>
            <person name="Hirakawa H."/>
            <person name="Matsushita K."/>
        </authorList>
    </citation>
    <scope>NUCLEOTIDE SEQUENCE [LARGE SCALE GENOMIC DNA]</scope>
    <source>
        <strain evidence="8 11">5H-1</strain>
    </source>
</reference>
<proteinExistence type="inferred from homology"/>
<dbReference type="GO" id="GO:0016020">
    <property type="term" value="C:membrane"/>
    <property type="evidence" value="ECO:0007669"/>
    <property type="project" value="UniProtKB-SubCell"/>
</dbReference>
<feature type="domain" description="EamA" evidence="7">
    <location>
        <begin position="2"/>
        <end position="134"/>
    </location>
</feature>
<gene>
    <name evidence="8" type="ORF">Abin_009_051</name>
    <name evidence="9" type="ORF">AIN02nite_21110</name>
    <name evidence="10" type="ORF">HK17_05200</name>
</gene>
<dbReference type="RefSeq" id="WP_048845112.1">
    <property type="nucleotide sequence ID" value="NZ_BAMW01000009.1"/>
</dbReference>
<keyword evidence="5 6" id="KW-0472">Membrane</keyword>
<evidence type="ECO:0000313" key="8">
    <source>
        <dbReference type="EMBL" id="GAN62578.1"/>
    </source>
</evidence>
<evidence type="ECO:0000313" key="12">
    <source>
        <dbReference type="Proteomes" id="UP000194641"/>
    </source>
</evidence>
<evidence type="ECO:0000259" key="7">
    <source>
        <dbReference type="Pfam" id="PF00892"/>
    </source>
</evidence>
<evidence type="ECO:0000256" key="2">
    <source>
        <dbReference type="ARBA" id="ARBA00007362"/>
    </source>
</evidence>
<comment type="similarity">
    <text evidence="2">Belongs to the EamA transporter family.</text>
</comment>
<feature type="transmembrane region" description="Helical" evidence="6">
    <location>
        <begin position="32"/>
        <end position="50"/>
    </location>
</feature>
<feature type="transmembrane region" description="Helical" evidence="6">
    <location>
        <begin position="181"/>
        <end position="201"/>
    </location>
</feature>
<reference evidence="9 13" key="4">
    <citation type="submission" date="2019-07" db="EMBL/GenBank/DDBJ databases">
        <title>Whole genome shotgun sequence of Acetobacter indonesiensis NBRC 16471.</title>
        <authorList>
            <person name="Hosoyama A."/>
            <person name="Uohara A."/>
            <person name="Ohji S."/>
            <person name="Ichikawa N."/>
        </authorList>
    </citation>
    <scope>NUCLEOTIDE SEQUENCE [LARGE SCALE GENOMIC DNA]</scope>
    <source>
        <strain evidence="9 13">NBRC 16471</strain>
    </source>
</reference>
<evidence type="ECO:0000313" key="10">
    <source>
        <dbReference type="EMBL" id="OUI94019.1"/>
    </source>
</evidence>